<keyword evidence="4" id="KW-0326">Glycosidase</keyword>
<dbReference type="EC" id="3.1.3.2" evidence="5"/>
<dbReference type="STRING" id="1257118.L8GZ22"/>
<keyword evidence="2" id="KW-1015">Disulfide bond</keyword>
<evidence type="ECO:0000259" key="6">
    <source>
        <dbReference type="PROSITE" id="PS50015"/>
    </source>
</evidence>
<dbReference type="SUPFAM" id="SSF56300">
    <property type="entry name" value="Metallo-dependent phosphatases"/>
    <property type="match status" value="1"/>
</dbReference>
<dbReference type="InterPro" id="IPR015914">
    <property type="entry name" value="PAPs_N"/>
</dbReference>
<dbReference type="PANTHER" id="PTHR45867">
    <property type="entry name" value="PURPLE ACID PHOSPHATASE"/>
    <property type="match status" value="1"/>
</dbReference>
<keyword evidence="8" id="KW-1185">Reference proteome</keyword>
<dbReference type="KEGG" id="acan:ACA1_060990"/>
<proteinExistence type="inferred from homology"/>
<evidence type="ECO:0000256" key="2">
    <source>
        <dbReference type="ARBA" id="ARBA00023157"/>
    </source>
</evidence>
<dbReference type="InterPro" id="IPR025733">
    <property type="entry name" value="PAPs_C"/>
</dbReference>
<dbReference type="GO" id="GO:0046872">
    <property type="term" value="F:metal ion binding"/>
    <property type="evidence" value="ECO:0007669"/>
    <property type="project" value="InterPro"/>
</dbReference>
<dbReference type="OrthoDB" id="45007at2759"/>
<dbReference type="InterPro" id="IPR011001">
    <property type="entry name" value="Saposin-like"/>
</dbReference>
<dbReference type="GO" id="GO:0003993">
    <property type="term" value="F:acid phosphatase activity"/>
    <property type="evidence" value="ECO:0007669"/>
    <property type="project" value="UniProtKB-EC"/>
</dbReference>
<dbReference type="Gene3D" id="2.60.40.380">
    <property type="entry name" value="Purple acid phosphatase-like, N-terminal"/>
    <property type="match status" value="1"/>
</dbReference>
<sequence length="512" mass="57235">MGWIDGRLAPNDTAPEIEAVLRAACDDLFTQLPYIHTLCVDFVVSYRDFFAFNLREELDVDHVCQGLQFCVADKTVPRGVHVAFAGDPSRMAVSWLTYVPTNTSMVQWSLTPGGPIIGTAHGLQTSYLVTAGYNHHVVLTGLKPATKYYYRCGDAQGGWSAQHSFTSAIDQPRPFSIAVYGDMGVHNSRNTVQRVKGLVNSSAIDWVLHVGDISYADDYAGNIYEYVWDQWFKRMDPLPASVPYMVGPGNHEFSCMHPLCAVYSANFTAYNHRFRMPGPESGSNTSMFYSFDYSLAHFISLSSETDYPYAPYAAQFGDQLAWLERDLKKAASARSPARPWIIGARAALRSRQLQPRHPWSSGKISACHAGDPVFAHRPIYTSNAEYFGEPVGYAKYLQDSFEDLLNKYGVDLYIGAHEHSYERNYAIYRGQVMSKDYVNPGAPAYVVAGAAGCIEGLDPWPSAHMPPWTAARYNEDMGYATLDIQPTTMTWKYHSARDGVVRDRFTITKSTH</sequence>
<dbReference type="EMBL" id="KB007974">
    <property type="protein sequence ID" value="ELR17361.1"/>
    <property type="molecule type" value="Genomic_DNA"/>
</dbReference>
<dbReference type="GeneID" id="14918280"/>
<dbReference type="Pfam" id="PF14008">
    <property type="entry name" value="Metallophos_C"/>
    <property type="match status" value="1"/>
</dbReference>
<dbReference type="InterPro" id="IPR008963">
    <property type="entry name" value="Purple_acid_Pase-like_N"/>
</dbReference>
<dbReference type="SUPFAM" id="SSF49363">
    <property type="entry name" value="Purple acid phosphatase, N-terminal domain"/>
    <property type="match status" value="1"/>
</dbReference>
<dbReference type="InterPro" id="IPR008139">
    <property type="entry name" value="SaposinB_dom"/>
</dbReference>
<comment type="similarity">
    <text evidence="5">Belongs to the metallophosphoesterase superfamily. Purple acid phosphatase family.</text>
</comment>
<accession>L8GZ22</accession>
<protein>
    <recommendedName>
        <fullName evidence="5">Purple acid phosphatase</fullName>
        <ecNumber evidence="5">3.1.3.2</ecNumber>
    </recommendedName>
</protein>
<keyword evidence="5" id="KW-0378">Hydrolase</keyword>
<dbReference type="AlphaFoldDB" id="L8GZ22"/>
<dbReference type="CDD" id="cd00839">
    <property type="entry name" value="MPP_PAPs"/>
    <property type="match status" value="1"/>
</dbReference>
<dbReference type="VEuPathDB" id="AmoebaDB:ACA1_060990"/>
<dbReference type="Proteomes" id="UP000011083">
    <property type="component" value="Unassembled WGS sequence"/>
</dbReference>
<dbReference type="PANTHER" id="PTHR45867:SF3">
    <property type="entry name" value="ACID PHOSPHATASE TYPE 7"/>
    <property type="match status" value="1"/>
</dbReference>
<evidence type="ECO:0000256" key="3">
    <source>
        <dbReference type="ARBA" id="ARBA00023180"/>
    </source>
</evidence>
<dbReference type="Pfam" id="PF16656">
    <property type="entry name" value="Pur_ac_phosph_N"/>
    <property type="match status" value="1"/>
</dbReference>
<name>L8GZ22_ACACF</name>
<evidence type="ECO:0000313" key="7">
    <source>
        <dbReference type="EMBL" id="ELR17361.1"/>
    </source>
</evidence>
<dbReference type="InterPro" id="IPR029052">
    <property type="entry name" value="Metallo-depent_PP-like"/>
</dbReference>
<dbReference type="InterPro" id="IPR004843">
    <property type="entry name" value="Calcineurin-like_PHP"/>
</dbReference>
<dbReference type="GO" id="GO:0016798">
    <property type="term" value="F:hydrolase activity, acting on glycosyl bonds"/>
    <property type="evidence" value="ECO:0007669"/>
    <property type="project" value="UniProtKB-KW"/>
</dbReference>
<reference evidence="7 8" key="1">
    <citation type="journal article" date="2013" name="Genome Biol.">
        <title>Genome of Acanthamoeba castellanii highlights extensive lateral gene transfer and early evolution of tyrosine kinase signaling.</title>
        <authorList>
            <person name="Clarke M."/>
            <person name="Lohan A.J."/>
            <person name="Liu B."/>
            <person name="Lagkouvardos I."/>
            <person name="Roy S."/>
            <person name="Zafar N."/>
            <person name="Bertelli C."/>
            <person name="Schilde C."/>
            <person name="Kianianmomeni A."/>
            <person name="Burglin T.R."/>
            <person name="Frech C."/>
            <person name="Turcotte B."/>
            <person name="Kopec K.O."/>
            <person name="Synnott J.M."/>
            <person name="Choo C."/>
            <person name="Paponov I."/>
            <person name="Finkler A."/>
            <person name="Soon Heng Tan C."/>
            <person name="Hutchins A.P."/>
            <person name="Weinmeier T."/>
            <person name="Rattei T."/>
            <person name="Chu J.S."/>
            <person name="Gimenez G."/>
            <person name="Irimia M."/>
            <person name="Rigden D.J."/>
            <person name="Fitzpatrick D.A."/>
            <person name="Lorenzo-Morales J."/>
            <person name="Bateman A."/>
            <person name="Chiu C.H."/>
            <person name="Tang P."/>
            <person name="Hegemann P."/>
            <person name="Fromm H."/>
            <person name="Raoult D."/>
            <person name="Greub G."/>
            <person name="Miranda-Saavedra D."/>
            <person name="Chen N."/>
            <person name="Nash P."/>
            <person name="Ginger M.L."/>
            <person name="Horn M."/>
            <person name="Schaap P."/>
            <person name="Caler L."/>
            <person name="Loftus B."/>
        </authorList>
    </citation>
    <scope>NUCLEOTIDE SEQUENCE [LARGE SCALE GENOMIC DNA]</scope>
    <source>
        <strain evidence="7 8">Neff</strain>
    </source>
</reference>
<feature type="domain" description="Saposin B-type" evidence="6">
    <location>
        <begin position="1"/>
        <end position="74"/>
    </location>
</feature>
<evidence type="ECO:0000256" key="1">
    <source>
        <dbReference type="ARBA" id="ARBA00022729"/>
    </source>
</evidence>
<dbReference type="PROSITE" id="PS50015">
    <property type="entry name" value="SAP_B"/>
    <property type="match status" value="1"/>
</dbReference>
<keyword evidence="1" id="KW-0732">Signal</keyword>
<dbReference type="Gene3D" id="1.10.225.10">
    <property type="entry name" value="Saposin-like"/>
    <property type="match status" value="1"/>
</dbReference>
<organism evidence="7 8">
    <name type="scientific">Acanthamoeba castellanii (strain ATCC 30010 / Neff)</name>
    <dbReference type="NCBI Taxonomy" id="1257118"/>
    <lineage>
        <taxon>Eukaryota</taxon>
        <taxon>Amoebozoa</taxon>
        <taxon>Discosea</taxon>
        <taxon>Longamoebia</taxon>
        <taxon>Centramoebida</taxon>
        <taxon>Acanthamoebidae</taxon>
        <taxon>Acanthamoeba</taxon>
    </lineage>
</organism>
<evidence type="ECO:0000313" key="8">
    <source>
        <dbReference type="Proteomes" id="UP000011083"/>
    </source>
</evidence>
<dbReference type="InterPro" id="IPR041792">
    <property type="entry name" value="MPP_PAP"/>
</dbReference>
<dbReference type="Gene3D" id="3.60.21.10">
    <property type="match status" value="2"/>
</dbReference>
<keyword evidence="3" id="KW-0325">Glycoprotein</keyword>
<dbReference type="SUPFAM" id="SSF47862">
    <property type="entry name" value="Saposin"/>
    <property type="match status" value="1"/>
</dbReference>
<evidence type="ECO:0000256" key="4">
    <source>
        <dbReference type="ARBA" id="ARBA00023295"/>
    </source>
</evidence>
<dbReference type="Pfam" id="PF00149">
    <property type="entry name" value="Metallophos"/>
    <property type="match status" value="1"/>
</dbReference>
<comment type="catalytic activity">
    <reaction evidence="5">
        <text>a phosphate monoester + H2O = an alcohol + phosphate</text>
        <dbReference type="Rhea" id="RHEA:15017"/>
        <dbReference type="ChEBI" id="CHEBI:15377"/>
        <dbReference type="ChEBI" id="CHEBI:30879"/>
        <dbReference type="ChEBI" id="CHEBI:43474"/>
        <dbReference type="ChEBI" id="CHEBI:67140"/>
        <dbReference type="EC" id="3.1.3.2"/>
    </reaction>
</comment>
<gene>
    <name evidence="7" type="ORF">ACA1_060990</name>
</gene>
<dbReference type="RefSeq" id="XP_004339374.1">
    <property type="nucleotide sequence ID" value="XM_004339326.1"/>
</dbReference>
<dbReference type="OMA" id="TAHEHCY"/>
<evidence type="ECO:0000256" key="5">
    <source>
        <dbReference type="RuleBase" id="RU361203"/>
    </source>
</evidence>